<gene>
    <name evidence="1" type="ORF">Q5H92_14935</name>
</gene>
<keyword evidence="2" id="KW-1185">Reference proteome</keyword>
<sequence length="78" mass="9109">MKLGAFIAQLQEIQEETPDLDVMISRDAEGNKIKDYEGWTTGHYSGELDEYWTEDDFEEVEDEDEEPLTVNTLVLYPY</sequence>
<evidence type="ECO:0000313" key="1">
    <source>
        <dbReference type="EMBL" id="MDO7847662.1"/>
    </source>
</evidence>
<organism evidence="1 2">
    <name type="scientific">Hymenobacter mellowenesis</name>
    <dbReference type="NCBI Taxonomy" id="3063995"/>
    <lineage>
        <taxon>Bacteria</taxon>
        <taxon>Pseudomonadati</taxon>
        <taxon>Bacteroidota</taxon>
        <taxon>Cytophagia</taxon>
        <taxon>Cytophagales</taxon>
        <taxon>Hymenobacteraceae</taxon>
        <taxon>Hymenobacter</taxon>
    </lineage>
</organism>
<dbReference type="EMBL" id="JAUQSX010000007">
    <property type="protein sequence ID" value="MDO7847662.1"/>
    <property type="molecule type" value="Genomic_DNA"/>
</dbReference>
<protein>
    <submittedName>
        <fullName evidence="1">Uncharacterized protein</fullName>
    </submittedName>
</protein>
<proteinExistence type="predicted"/>
<name>A0ABT9ACS7_9BACT</name>
<dbReference type="Proteomes" id="UP001167796">
    <property type="component" value="Unassembled WGS sequence"/>
</dbReference>
<accession>A0ABT9ACS7</accession>
<evidence type="ECO:0000313" key="2">
    <source>
        <dbReference type="Proteomes" id="UP001167796"/>
    </source>
</evidence>
<reference evidence="1" key="1">
    <citation type="submission" date="2023-07" db="EMBL/GenBank/DDBJ databases">
        <authorList>
            <person name="Kim M.K."/>
        </authorList>
    </citation>
    <scope>NUCLEOTIDE SEQUENCE</scope>
    <source>
        <strain evidence="1">M29</strain>
    </source>
</reference>
<comment type="caution">
    <text evidence="1">The sequence shown here is derived from an EMBL/GenBank/DDBJ whole genome shotgun (WGS) entry which is preliminary data.</text>
</comment>
<dbReference type="RefSeq" id="WP_305012342.1">
    <property type="nucleotide sequence ID" value="NZ_JAUQSX010000007.1"/>
</dbReference>